<evidence type="ECO:0000256" key="5">
    <source>
        <dbReference type="SAM" id="Phobius"/>
    </source>
</evidence>
<dbReference type="PRINTS" id="PR00081">
    <property type="entry name" value="GDHRDH"/>
</dbReference>
<dbReference type="EnsemblMetazoa" id="ENSAATROPT004501">
    <property type="protein sequence ID" value="ENSAATROPP004314"/>
    <property type="gene ID" value="ENSAATROPG003575"/>
</dbReference>
<dbReference type="AlphaFoldDB" id="A0AAG5D0C8"/>
<evidence type="ECO:0000256" key="4">
    <source>
        <dbReference type="RuleBase" id="RU000363"/>
    </source>
</evidence>
<evidence type="ECO:0000313" key="8">
    <source>
        <dbReference type="Proteomes" id="UP000075880"/>
    </source>
</evidence>
<feature type="domain" description="Ketoreductase" evidence="6">
    <location>
        <begin position="62"/>
        <end position="245"/>
    </location>
</feature>
<dbReference type="Proteomes" id="UP000075880">
    <property type="component" value="Unassembled WGS sequence"/>
</dbReference>
<dbReference type="PANTHER" id="PTHR24322:SF748">
    <property type="entry name" value="FI23927P1-RELATED"/>
    <property type="match status" value="1"/>
</dbReference>
<dbReference type="Gene3D" id="3.40.50.720">
    <property type="entry name" value="NAD(P)-binding Rossmann-like Domain"/>
    <property type="match status" value="1"/>
</dbReference>
<dbReference type="Pfam" id="PF00106">
    <property type="entry name" value="adh_short"/>
    <property type="match status" value="1"/>
</dbReference>
<dbReference type="FunFam" id="3.40.50.720:FF:000202">
    <property type="entry name" value="Short-chain dehydrogenase/reductase family 16C member 6"/>
    <property type="match status" value="1"/>
</dbReference>
<comment type="similarity">
    <text evidence="1 4">Belongs to the short-chain dehydrogenases/reductases (SDR) family.</text>
</comment>
<keyword evidence="5" id="KW-0472">Membrane</keyword>
<evidence type="ECO:0000256" key="2">
    <source>
        <dbReference type="ARBA" id="ARBA00023002"/>
    </source>
</evidence>
<keyword evidence="5" id="KW-0812">Transmembrane</keyword>
<reference evidence="7" key="1">
    <citation type="submission" date="2024-04" db="UniProtKB">
        <authorList>
            <consortium name="EnsemblMetazoa"/>
        </authorList>
    </citation>
    <scope>IDENTIFICATION</scope>
    <source>
        <strain evidence="7">EBRO</strain>
    </source>
</reference>
<evidence type="ECO:0000313" key="7">
    <source>
        <dbReference type="EnsemblMetazoa" id="ENSAATROPP004314"/>
    </source>
</evidence>
<name>A0AAG5D0C8_ANOAO</name>
<dbReference type="PRINTS" id="PR00080">
    <property type="entry name" value="SDRFAMILY"/>
</dbReference>
<dbReference type="SMART" id="SM00822">
    <property type="entry name" value="PKS_KR"/>
    <property type="match status" value="1"/>
</dbReference>
<keyword evidence="5" id="KW-1133">Transmembrane helix</keyword>
<dbReference type="InterPro" id="IPR036291">
    <property type="entry name" value="NAD(P)-bd_dom_sf"/>
</dbReference>
<dbReference type="PANTHER" id="PTHR24322">
    <property type="entry name" value="PKSB"/>
    <property type="match status" value="1"/>
</dbReference>
<protein>
    <recommendedName>
        <fullName evidence="6">Ketoreductase domain-containing protein</fullName>
    </recommendedName>
</protein>
<keyword evidence="8" id="KW-1185">Reference proteome</keyword>
<dbReference type="GO" id="GO:0016616">
    <property type="term" value="F:oxidoreductase activity, acting on the CH-OH group of donors, NAD or NADP as acceptor"/>
    <property type="evidence" value="ECO:0007669"/>
    <property type="project" value="TreeGrafter"/>
</dbReference>
<dbReference type="GO" id="GO:0005811">
    <property type="term" value="C:lipid droplet"/>
    <property type="evidence" value="ECO:0007669"/>
    <property type="project" value="TreeGrafter"/>
</dbReference>
<keyword evidence="3" id="KW-0520">NAD</keyword>
<feature type="transmembrane region" description="Helical" evidence="5">
    <location>
        <begin position="29"/>
        <end position="51"/>
    </location>
</feature>
<organism evidence="7 8">
    <name type="scientific">Anopheles atroparvus</name>
    <name type="common">European mosquito</name>
    <dbReference type="NCBI Taxonomy" id="41427"/>
    <lineage>
        <taxon>Eukaryota</taxon>
        <taxon>Metazoa</taxon>
        <taxon>Ecdysozoa</taxon>
        <taxon>Arthropoda</taxon>
        <taxon>Hexapoda</taxon>
        <taxon>Insecta</taxon>
        <taxon>Pterygota</taxon>
        <taxon>Neoptera</taxon>
        <taxon>Endopterygota</taxon>
        <taxon>Diptera</taxon>
        <taxon>Nematocera</taxon>
        <taxon>Culicoidea</taxon>
        <taxon>Culicidae</taxon>
        <taxon>Anophelinae</taxon>
        <taxon>Anopheles</taxon>
    </lineage>
</organism>
<evidence type="ECO:0000256" key="1">
    <source>
        <dbReference type="ARBA" id="ARBA00006484"/>
    </source>
</evidence>
<evidence type="ECO:0000259" key="6">
    <source>
        <dbReference type="SMART" id="SM00822"/>
    </source>
</evidence>
<dbReference type="InterPro" id="IPR002347">
    <property type="entry name" value="SDR_fam"/>
</dbReference>
<dbReference type="CDD" id="cd05339">
    <property type="entry name" value="17beta-HSDXI-like_SDR_c"/>
    <property type="match status" value="1"/>
</dbReference>
<keyword evidence="2" id="KW-0560">Oxidoreductase</keyword>
<dbReference type="SUPFAM" id="SSF51735">
    <property type="entry name" value="NAD(P)-binding Rossmann-fold domains"/>
    <property type="match status" value="1"/>
</dbReference>
<sequence length="364" mass="40048">MLASNGKPFSFDQTDINPSRKKPSISATIMDVVVFLLASLGYILQAIYYKIFGVPKKSLNGEIALVTGGGGGLGRLLALRLMKLGAKVVLWDINQEGLDESVKLIQSLGGLCKGYKVDISNKEEVYKNAKKLQEEIGDVTLLFNNAGVVSGRALLDTPDHLIERSFDVNVLAHFWTTKAFLPAMLKHDHGHIITIASLAGHVGISKLVDYCSSKFAAVGFDEALRLELEHLRAQGVFTTVICPYFIQSTGMFDDVNSRWVPTLDSNDVADKIIEGVQKNEKYVIIPGYLRLMLAIKWVFPWGCNSGFLRRLVPDAAPQHIITPMNSPDCDKMNDIGKSLSSDNNNTTKSSPLLVHRQCTGERVL</sequence>
<accession>A0AAG5D0C8</accession>
<evidence type="ECO:0000256" key="3">
    <source>
        <dbReference type="ARBA" id="ARBA00023027"/>
    </source>
</evidence>
<dbReference type="InterPro" id="IPR057326">
    <property type="entry name" value="KR_dom"/>
</dbReference>
<proteinExistence type="inferred from homology"/>